<feature type="domain" description="EGF-like" evidence="9">
    <location>
        <begin position="625"/>
        <end position="666"/>
    </location>
</feature>
<keyword evidence="7" id="KW-0812">Transmembrane</keyword>
<keyword evidence="1 5" id="KW-0245">EGF-like domain</keyword>
<feature type="disulfide bond" evidence="5">
    <location>
        <begin position="875"/>
        <end position="885"/>
    </location>
</feature>
<dbReference type="EMBL" id="AK362869">
    <property type="protein sequence ID" value="BAJ94073.1"/>
    <property type="molecule type" value="mRNA"/>
</dbReference>
<feature type="transmembrane region" description="Helical" evidence="7">
    <location>
        <begin position="1643"/>
        <end position="1665"/>
    </location>
</feature>
<feature type="compositionally biased region" description="Low complexity" evidence="6">
    <location>
        <begin position="79"/>
        <end position="88"/>
    </location>
</feature>
<dbReference type="Gene3D" id="2.120.10.80">
    <property type="entry name" value="Kelch-type beta propeller"/>
    <property type="match status" value="1"/>
</dbReference>
<feature type="disulfide bond" evidence="5">
    <location>
        <begin position="722"/>
        <end position="731"/>
    </location>
</feature>
<feature type="disulfide bond" evidence="5">
    <location>
        <begin position="1070"/>
        <end position="1079"/>
    </location>
</feature>
<evidence type="ECO:0000313" key="10">
    <source>
        <dbReference type="EMBL" id="BAJ94073.1"/>
    </source>
</evidence>
<feature type="compositionally biased region" description="Low complexity" evidence="6">
    <location>
        <begin position="1602"/>
        <end position="1623"/>
    </location>
</feature>
<feature type="domain" description="EGF-like" evidence="9">
    <location>
        <begin position="871"/>
        <end position="903"/>
    </location>
</feature>
<dbReference type="Gene3D" id="2.60.120.260">
    <property type="entry name" value="Galactose-binding domain-like"/>
    <property type="match status" value="1"/>
</dbReference>
<dbReference type="InterPro" id="IPR000742">
    <property type="entry name" value="EGF"/>
</dbReference>
<feature type="domain" description="EGF-like" evidence="9">
    <location>
        <begin position="1048"/>
        <end position="1080"/>
    </location>
</feature>
<feature type="disulfide bond" evidence="5">
    <location>
        <begin position="979"/>
        <end position="989"/>
    </location>
</feature>
<keyword evidence="3 5" id="KW-1015">Disulfide bond</keyword>
<protein>
    <submittedName>
        <fullName evidence="10">Predicted protein</fullName>
    </submittedName>
</protein>
<keyword evidence="2" id="KW-0677">Repeat</keyword>
<dbReference type="Pfam" id="PF24681">
    <property type="entry name" value="Kelch_KLHDC2_KLHL20_DRC7"/>
    <property type="match status" value="1"/>
</dbReference>
<evidence type="ECO:0000256" key="7">
    <source>
        <dbReference type="SAM" id="Phobius"/>
    </source>
</evidence>
<dbReference type="PROSITE" id="PS01186">
    <property type="entry name" value="EGF_2"/>
    <property type="match status" value="11"/>
</dbReference>
<dbReference type="Pfam" id="PF23106">
    <property type="entry name" value="EGF_Teneurin"/>
    <property type="match status" value="4"/>
</dbReference>
<feature type="disulfide bond" evidence="5">
    <location>
        <begin position="935"/>
        <end position="944"/>
    </location>
</feature>
<feature type="compositionally biased region" description="Pro residues" evidence="6">
    <location>
        <begin position="110"/>
        <end position="136"/>
    </location>
</feature>
<feature type="disulfide bond" evidence="5">
    <location>
        <begin position="759"/>
        <end position="768"/>
    </location>
</feature>
<dbReference type="SUPFAM" id="SSF57196">
    <property type="entry name" value="EGF/Laminin"/>
    <property type="match status" value="1"/>
</dbReference>
<evidence type="ECO:0000256" key="6">
    <source>
        <dbReference type="SAM" id="MobiDB-lite"/>
    </source>
</evidence>
<dbReference type="PANTHER" id="PTHR11219:SF69">
    <property type="entry name" value="TENEURIN-A"/>
    <property type="match status" value="1"/>
</dbReference>
<evidence type="ECO:0000256" key="3">
    <source>
        <dbReference type="ARBA" id="ARBA00023157"/>
    </source>
</evidence>
<evidence type="ECO:0000256" key="1">
    <source>
        <dbReference type="ARBA" id="ARBA00022536"/>
    </source>
</evidence>
<evidence type="ECO:0000256" key="5">
    <source>
        <dbReference type="PROSITE-ProRule" id="PRU00076"/>
    </source>
</evidence>
<feature type="disulfide bond" evidence="5">
    <location>
        <begin position="629"/>
        <end position="639"/>
    </location>
</feature>
<proteinExistence type="evidence at transcript level"/>
<feature type="compositionally biased region" description="Pro residues" evidence="6">
    <location>
        <begin position="64"/>
        <end position="78"/>
    </location>
</feature>
<feature type="disulfide bond" evidence="5">
    <location>
        <begin position="696"/>
        <end position="706"/>
    </location>
</feature>
<evidence type="ECO:0000256" key="8">
    <source>
        <dbReference type="SAM" id="SignalP"/>
    </source>
</evidence>
<dbReference type="PROSITE" id="PS00022">
    <property type="entry name" value="EGF_1"/>
    <property type="match status" value="14"/>
</dbReference>
<keyword evidence="7" id="KW-0472">Membrane</keyword>
<sequence length="1690" mass="176887">MHSSQRTVFTLLLLTGAFLARLSSAVPILPSSDITDILKDSTDAPHPLPGGAARLATDTAAVLPTPPAAATPPPPPAPVAGAPAAVAPAPAPAPAGTPPPPAAAAGVAPAPAPGTAPPPGAPVPAGTPPSIAPGPVPAGVVPPGSVVLAPNTTQYPVNPDPFAPSVTTDCWKFSSFTPTTVAGFGGREGVFAFAVEEERRLFVIGGCGTGQQSADCPKQLPTLNLVSNSWESVLITLNSNAALATPVGAAYAYNKFSHRVYEFGGTRNDGSTGAQLTNTFAITYEDSSTGRWLWKVPDVSGDVPPPSQDATLVTFGVSVVLFGGYDVNTFFNKVYYINSSGNNAFTWTQPLIAGAALAPSPRAGLSATRWRDSILYFGGTDGKTSYNDLHVLRVPANRFNDAWEWTLVTPIDTRFAPPRLAYHSATLVSSAQGDRLLILGGFDPTAEGGPVYYNGLYILDLGSMKWLQPPASLPKGITPKAIRRHGQFALGDSVMFFGGCGPGSMAQRACNPIEKPLVLDMNAVCENSCKHGRYHFNDTDQLGSCICEPSFQGKFCEIPVSCPKDCSKRGTCDKGVCKCDLGYGGDDCSQSVCPNDCNKLTGRGQCSQTEQRCLCAVGFWGLDCSQDNCPNNCLGRGDCQLIDRTANNRSINTCKCDEGFSLDDCSGWGYSTYNGTNSPSPLVSVHVGGYEPGFTCPNHCSGHGRCLRVEGVGPTIGGRCKCNPGFGGRDCSGECTHHCGAPLRGNCVGVDSETVKCQCKEGYTGPGCQQQYCARNCSGRGLCSNNACWCSPGWSGAACEIDTMCSGHGEFVENHCKCHANWGGKDCSQPVSCKGACSGNGVCMGTEGDDDTKVVSGFCVCATGWKGSACDEKDCPLGCSNHGVCNSNGLCSCYSGYAGAGCERTLECPNNCTGTHGFCHPHSDAPLSKRGQCLCAPEWAGEDCNSIGCPSDCHGYGTCMDGHCKCNNGHSGKNCEIACPNECSGNGFCTDGGVCECKPGSAGLDCSEVAKCPGHDSPLGECTSHGVCFKAVGECLCAPGWTGPDCGKSSQCGEQQCGQHGNCTNGKCYCEPGYEGEHCERKATCPDDCHGRGICQYGKCFCNAGFEGMSCEIFHKDDTCPKNCSGHGLCQYGRCFCAEGYSGNDCALPGAGARCMKTPFSKLQCEGHGTCAFARCFCHPGYGGEFCEKNEICPGGCVAGQGICMLGKCHCLPNFKGPDCSEDIVCEGTPLPCSGHGICVQGSCACEPGFSGNACERGPKSSVECPNNCTNGGVCHMGKCFCVEGRDGKDCSIKLQDACLYGCSNKGVCRFGQCFCKPGYVGRGCEIEVKCSAKCLVNGVCAYGHCFCVSGWEGKDCDVPVTRDRQLKALEEDLASAYAVSKAGAAQLNLNYSDSHFCEGGCNMHGTCVNNQCWCDAGYVGSNCQYVQAGAVGTRCPNNCNNNGRCLFGKCMCDIGWGGRFCEESTPLQCPGNCNDKGICHYGFCHCRPGYKGNDCSQRETCDKECEASQRGICVAGVCQCVAGFKGRNCEQKIDTFATAKFREVAPTAHLPALPMPESACPTSCGPHGVCFKEQCFCAQGFAGADCSLKAVLPTSEAHALTPSEHSSTTPIPSSSSSPHPFSSMSVATSTSAALSAESHVSYVLLGMICFAAGVVACLGAQVAWDRYQKHKRQRATQAILTPLLHTLDQ</sequence>
<evidence type="ECO:0000256" key="2">
    <source>
        <dbReference type="ARBA" id="ARBA00022737"/>
    </source>
</evidence>
<reference evidence="10" key="1">
    <citation type="journal article" date="2011" name="Plant Physiol.">
        <title>Comprehensive sequence analysis of 24,783 barley full-length cDNAs derived from 12 clone libraries.</title>
        <authorList>
            <person name="Matsumoto T."/>
            <person name="Tanaka T."/>
            <person name="Sakai H."/>
            <person name="Amano N."/>
            <person name="Kanamori H."/>
            <person name="Kurita K."/>
            <person name="Kikuta A."/>
            <person name="Kamiya K."/>
            <person name="Yamamoto M."/>
            <person name="Ikawa H."/>
            <person name="Fujii N."/>
            <person name="Hori K."/>
            <person name="Itoh T."/>
            <person name="Sato K."/>
        </authorList>
    </citation>
    <scope>NUCLEOTIDE SEQUENCE</scope>
    <source>
        <tissue evidence="10">Shoot and root</tissue>
    </source>
</reference>
<dbReference type="SMART" id="SM00181">
    <property type="entry name" value="EGF"/>
    <property type="match status" value="26"/>
</dbReference>
<feature type="disulfide bond" evidence="5">
    <location>
        <begin position="656"/>
        <end position="665"/>
    </location>
</feature>
<evidence type="ECO:0000256" key="4">
    <source>
        <dbReference type="ARBA" id="ARBA00023180"/>
    </source>
</evidence>
<keyword evidence="8" id="KW-0732">Signal</keyword>
<feature type="domain" description="EGF-like" evidence="9">
    <location>
        <begin position="692"/>
        <end position="732"/>
    </location>
</feature>
<feature type="domain" description="EGF-like" evidence="9">
    <location>
        <begin position="1008"/>
        <end position="1047"/>
    </location>
</feature>
<dbReference type="Pfam" id="PF18720">
    <property type="entry name" value="EGF_Tenascin"/>
    <property type="match status" value="1"/>
</dbReference>
<feature type="disulfide bond" evidence="5">
    <location>
        <begin position="1037"/>
        <end position="1046"/>
    </location>
</feature>
<organism evidence="10">
    <name type="scientific">Hordeum vulgare subsp. vulgare</name>
    <name type="common">Domesticated barley</name>
    <dbReference type="NCBI Taxonomy" id="112509"/>
    <lineage>
        <taxon>Eukaryota</taxon>
        <taxon>Viridiplantae</taxon>
        <taxon>Streptophyta</taxon>
        <taxon>Embryophyta</taxon>
        <taxon>Tracheophyta</taxon>
        <taxon>Spermatophyta</taxon>
        <taxon>Magnoliopsida</taxon>
        <taxon>Liliopsida</taxon>
        <taxon>Poales</taxon>
        <taxon>Poaceae</taxon>
        <taxon>BOP clade</taxon>
        <taxon>Pooideae</taxon>
        <taxon>Triticodae</taxon>
        <taxon>Triticeae</taxon>
        <taxon>Hordeinae</taxon>
        <taxon>Hordeum</taxon>
    </lineage>
</organism>
<feature type="signal peptide" evidence="8">
    <location>
        <begin position="1"/>
        <end position="25"/>
    </location>
</feature>
<feature type="domain" description="EGF-like" evidence="9">
    <location>
        <begin position="733"/>
        <end position="769"/>
    </location>
</feature>
<feature type="region of interest" description="Disordered" evidence="6">
    <location>
        <begin position="1600"/>
        <end position="1623"/>
    </location>
</feature>
<dbReference type="Pfam" id="PF25024">
    <property type="entry name" value="EGF_TEN"/>
    <property type="match status" value="3"/>
</dbReference>
<dbReference type="InterPro" id="IPR051216">
    <property type="entry name" value="Teneurin"/>
</dbReference>
<dbReference type="PROSITE" id="PS50026">
    <property type="entry name" value="EGF_3"/>
    <property type="match status" value="9"/>
</dbReference>
<evidence type="ECO:0000259" key="9">
    <source>
        <dbReference type="PROSITE" id="PS50026"/>
    </source>
</evidence>
<feature type="disulfide bond" evidence="5">
    <location>
        <begin position="997"/>
        <end position="1006"/>
    </location>
</feature>
<accession>F2DG52</accession>
<dbReference type="PANTHER" id="PTHR11219">
    <property type="entry name" value="TENEURIN AND N-ACETYLGLUCOSAMINE-1-PHOSPHODIESTER ALPHA-N-ACETYLGLUCOSAMINIDASE"/>
    <property type="match status" value="1"/>
</dbReference>
<feature type="region of interest" description="Disordered" evidence="6">
    <location>
        <begin position="63"/>
        <end position="136"/>
    </location>
</feature>
<dbReference type="InterPro" id="IPR041161">
    <property type="entry name" value="EGF_Tenascin"/>
</dbReference>
<dbReference type="FunFam" id="2.10.25.10:FF:000001">
    <property type="entry name" value="Tenascin C"/>
    <property type="match status" value="2"/>
</dbReference>
<keyword evidence="4" id="KW-0325">Glycoprotein</keyword>
<dbReference type="InterPro" id="IPR015915">
    <property type="entry name" value="Kelch-typ_b-propeller"/>
</dbReference>
<feature type="compositionally biased region" description="Pro residues" evidence="6">
    <location>
        <begin position="89"/>
        <end position="102"/>
    </location>
</feature>
<keyword evidence="7" id="KW-1133">Transmembrane helix</keyword>
<feature type="disulfide bond" evidence="5">
    <location>
        <begin position="547"/>
        <end position="556"/>
    </location>
</feature>
<feature type="domain" description="EGF-like" evidence="9">
    <location>
        <begin position="521"/>
        <end position="557"/>
    </location>
</feature>
<dbReference type="SUPFAM" id="SSF117281">
    <property type="entry name" value="Kelch motif"/>
    <property type="match status" value="1"/>
</dbReference>
<feature type="disulfide bond" evidence="5">
    <location>
        <begin position="893"/>
        <end position="902"/>
    </location>
</feature>
<name>F2DG52_HORVV</name>
<dbReference type="Gene3D" id="2.10.25.10">
    <property type="entry name" value="Laminin"/>
    <property type="match status" value="16"/>
</dbReference>
<feature type="domain" description="EGF-like" evidence="9">
    <location>
        <begin position="904"/>
        <end position="945"/>
    </location>
</feature>
<feature type="domain" description="EGF-like" evidence="9">
    <location>
        <begin position="976"/>
        <end position="1007"/>
    </location>
</feature>
<dbReference type="PRINTS" id="PR00011">
    <property type="entry name" value="EGFLAMININ"/>
</dbReference>
<feature type="chain" id="PRO_5003275612" evidence="8">
    <location>
        <begin position="26"/>
        <end position="1690"/>
    </location>
</feature>
<comment type="caution">
    <text evidence="5">Lacks conserved residue(s) required for the propagation of feature annotation.</text>
</comment>